<dbReference type="PANTHER" id="PTHR43214:SF42">
    <property type="entry name" value="TRANSCRIPTIONAL REGULATORY PROTEIN DESR"/>
    <property type="match status" value="1"/>
</dbReference>
<dbReference type="SMART" id="SM00421">
    <property type="entry name" value="HTH_LUXR"/>
    <property type="match status" value="1"/>
</dbReference>
<keyword evidence="2" id="KW-0238">DNA-binding</keyword>
<dbReference type="PANTHER" id="PTHR43214">
    <property type="entry name" value="TWO-COMPONENT RESPONSE REGULATOR"/>
    <property type="match status" value="1"/>
</dbReference>
<evidence type="ECO:0000259" key="5">
    <source>
        <dbReference type="PROSITE" id="PS50110"/>
    </source>
</evidence>
<dbReference type="SUPFAM" id="SSF52172">
    <property type="entry name" value="CheY-like"/>
    <property type="match status" value="1"/>
</dbReference>
<dbReference type="Gene3D" id="3.40.50.2300">
    <property type="match status" value="1"/>
</dbReference>
<evidence type="ECO:0000256" key="2">
    <source>
        <dbReference type="ARBA" id="ARBA00023125"/>
    </source>
</evidence>
<dbReference type="GO" id="GO:0003677">
    <property type="term" value="F:DNA binding"/>
    <property type="evidence" value="ECO:0007669"/>
    <property type="project" value="UniProtKB-KW"/>
</dbReference>
<dbReference type="CDD" id="cd06170">
    <property type="entry name" value="LuxR_C_like"/>
    <property type="match status" value="1"/>
</dbReference>
<evidence type="ECO:0000313" key="7">
    <source>
        <dbReference type="Proteomes" id="UP000412028"/>
    </source>
</evidence>
<evidence type="ECO:0000259" key="4">
    <source>
        <dbReference type="PROSITE" id="PS50043"/>
    </source>
</evidence>
<evidence type="ECO:0000256" key="3">
    <source>
        <dbReference type="PROSITE-ProRule" id="PRU00169"/>
    </source>
</evidence>
<dbReference type="InterPro" id="IPR039420">
    <property type="entry name" value="WalR-like"/>
</dbReference>
<dbReference type="Pfam" id="PF00196">
    <property type="entry name" value="GerE"/>
    <property type="match status" value="1"/>
</dbReference>
<keyword evidence="1 3" id="KW-0597">Phosphoprotein</keyword>
<protein>
    <submittedName>
        <fullName evidence="6">Response regulator transcription factor</fullName>
    </submittedName>
</protein>
<evidence type="ECO:0000256" key="1">
    <source>
        <dbReference type="ARBA" id="ARBA00022553"/>
    </source>
</evidence>
<dbReference type="InterPro" id="IPR001789">
    <property type="entry name" value="Sig_transdc_resp-reg_receiver"/>
</dbReference>
<dbReference type="OrthoDB" id="5242883at2"/>
<dbReference type="AlphaFoldDB" id="A0A5M9ZQT1"/>
<organism evidence="6 7">
    <name type="scientific">Bifidobacterium tissieri</name>
    <dbReference type="NCBI Taxonomy" id="1630162"/>
    <lineage>
        <taxon>Bacteria</taxon>
        <taxon>Bacillati</taxon>
        <taxon>Actinomycetota</taxon>
        <taxon>Actinomycetes</taxon>
        <taxon>Bifidobacteriales</taxon>
        <taxon>Bifidobacteriaceae</taxon>
        <taxon>Bifidobacterium</taxon>
    </lineage>
</organism>
<dbReference type="InterPro" id="IPR058245">
    <property type="entry name" value="NreC/VraR/RcsB-like_REC"/>
</dbReference>
<dbReference type="Pfam" id="PF00072">
    <property type="entry name" value="Response_reg"/>
    <property type="match status" value="1"/>
</dbReference>
<dbReference type="InterPro" id="IPR036388">
    <property type="entry name" value="WH-like_DNA-bd_sf"/>
</dbReference>
<dbReference type="SUPFAM" id="SSF46894">
    <property type="entry name" value="C-terminal effector domain of the bipartite response regulators"/>
    <property type="match status" value="1"/>
</dbReference>
<reference evidence="6 7" key="1">
    <citation type="journal article" date="2019" name="Syst. Appl. Microbiol.">
        <title>Characterization of Bifidobacterium species in feaces of the Egyptian fruit bat: Description of B. vespertilionis sp. nov. and B. rousetti sp. nov.</title>
        <authorList>
            <person name="Modesto M."/>
            <person name="Satti M."/>
            <person name="Watanabe K."/>
            <person name="Puglisi E."/>
            <person name="Morelli L."/>
            <person name="Huang C.-H."/>
            <person name="Liou J.-S."/>
            <person name="Miyashita M."/>
            <person name="Tamura T."/>
            <person name="Saito S."/>
            <person name="Mori K."/>
            <person name="Huang L."/>
            <person name="Sciavilla P."/>
            <person name="Sandri C."/>
            <person name="Spiezio C."/>
            <person name="Vitali F."/>
            <person name="Cavalieri D."/>
            <person name="Perpetuini G."/>
            <person name="Tofalo R."/>
            <person name="Bonetti A."/>
            <person name="Arita M."/>
            <person name="Mattarelli P."/>
        </authorList>
    </citation>
    <scope>NUCLEOTIDE SEQUENCE [LARGE SCALE GENOMIC DNA]</scope>
    <source>
        <strain evidence="6 7">RST7</strain>
    </source>
</reference>
<feature type="modified residue" description="4-aspartylphosphate" evidence="3">
    <location>
        <position position="91"/>
    </location>
</feature>
<dbReference type="InterPro" id="IPR011006">
    <property type="entry name" value="CheY-like_superfamily"/>
</dbReference>
<dbReference type="SMART" id="SM00448">
    <property type="entry name" value="REC"/>
    <property type="match status" value="1"/>
</dbReference>
<gene>
    <name evidence="6" type="ORF">EMO89_10085</name>
</gene>
<proteinExistence type="predicted"/>
<feature type="domain" description="Response regulatory" evidence="5">
    <location>
        <begin position="37"/>
        <end position="156"/>
    </location>
</feature>
<name>A0A5M9ZQT1_9BIFI</name>
<dbReference type="InterPro" id="IPR000792">
    <property type="entry name" value="Tscrpt_reg_LuxR_C"/>
</dbReference>
<feature type="domain" description="HTH luxR-type" evidence="4">
    <location>
        <begin position="182"/>
        <end position="247"/>
    </location>
</feature>
<sequence length="249" mass="26826">MRGGRIVTMTISDTGATAAADANPRDGRFTAPAPTIRVAIVDNDAIALHALSELLSRRFRSVTVIWSASNGREAIAQALSPTTSPDVLLVDMSLSGMSGIRVCREIRRRNDRIRLLGITSFPLDSYARKASAAGAQGLVGKESMRTFFDTLGRVLATGVGPPQCGVEFEPAAQAHRRLREEPPRGVDALSPMELRVLQACAEGKSQERIAAEFGIASGTVRTHVKRIKAKLHAATLSHAVMLWLTMKDE</sequence>
<dbReference type="GO" id="GO:0000160">
    <property type="term" value="P:phosphorelay signal transduction system"/>
    <property type="evidence" value="ECO:0007669"/>
    <property type="project" value="InterPro"/>
</dbReference>
<dbReference type="GO" id="GO:0006355">
    <property type="term" value="P:regulation of DNA-templated transcription"/>
    <property type="evidence" value="ECO:0007669"/>
    <property type="project" value="InterPro"/>
</dbReference>
<comment type="caution">
    <text evidence="6">The sequence shown here is derived from an EMBL/GenBank/DDBJ whole genome shotgun (WGS) entry which is preliminary data.</text>
</comment>
<dbReference type="PRINTS" id="PR00038">
    <property type="entry name" value="HTHLUXR"/>
</dbReference>
<dbReference type="Gene3D" id="1.10.10.10">
    <property type="entry name" value="Winged helix-like DNA-binding domain superfamily/Winged helix DNA-binding domain"/>
    <property type="match status" value="1"/>
</dbReference>
<dbReference type="PROSITE" id="PS50110">
    <property type="entry name" value="RESPONSE_REGULATORY"/>
    <property type="match status" value="1"/>
</dbReference>
<dbReference type="InterPro" id="IPR016032">
    <property type="entry name" value="Sig_transdc_resp-reg_C-effctor"/>
</dbReference>
<dbReference type="Proteomes" id="UP000412028">
    <property type="component" value="Unassembled WGS sequence"/>
</dbReference>
<accession>A0A5M9ZQT1</accession>
<dbReference type="EMBL" id="RZUI01000016">
    <property type="protein sequence ID" value="KAA8827878.1"/>
    <property type="molecule type" value="Genomic_DNA"/>
</dbReference>
<evidence type="ECO:0000313" key="6">
    <source>
        <dbReference type="EMBL" id="KAA8827878.1"/>
    </source>
</evidence>
<dbReference type="CDD" id="cd17535">
    <property type="entry name" value="REC_NarL-like"/>
    <property type="match status" value="1"/>
</dbReference>
<dbReference type="PROSITE" id="PS50043">
    <property type="entry name" value="HTH_LUXR_2"/>
    <property type="match status" value="1"/>
</dbReference>